<organism evidence="7 8">
    <name type="scientific">Eiseniibacteriota bacterium</name>
    <dbReference type="NCBI Taxonomy" id="2212470"/>
    <lineage>
        <taxon>Bacteria</taxon>
        <taxon>Candidatus Eiseniibacteriota</taxon>
    </lineage>
</organism>
<gene>
    <name evidence="7" type="ORF">KDA27_18740</name>
</gene>
<dbReference type="GO" id="GO:0004674">
    <property type="term" value="F:protein serine/threonine kinase activity"/>
    <property type="evidence" value="ECO:0007669"/>
    <property type="project" value="UniProtKB-KW"/>
</dbReference>
<dbReference type="SUPFAM" id="SSF56112">
    <property type="entry name" value="Protein kinase-like (PK-like)"/>
    <property type="match status" value="1"/>
</dbReference>
<evidence type="ECO:0000313" key="7">
    <source>
        <dbReference type="EMBL" id="MCA9757836.1"/>
    </source>
</evidence>
<sequence>MSDPWFGRIRALFDEAEGLGPEERAAFLDRACAGDDGLRREVESLLSSRDQVGGFLQDTAAHWTGRRIGGYEIENLISEGGMGVVLRARQESPRRSVALKIVRGALAGPKLKQRFEVEATALARLEHPGIAQIFEAGTFESQGETQPYFAMELVVGAPLTQYVEEQNLDRAERLALFIRVCEAVHHAHLRGVIHRDLKPSNILVRSDGQPKVLDFGVARLTDVDARLTTIGEETGRILGTIAYMSPEQVRGDVSRMDVRSDVYALGVLLFEILTTRLPHRLEGVEFLEAARIVTIEPPARLSEPGTRYPADLETIVETCLRKEPERRYPSAAELAEDLRRFLRDEPIAARPPSRMYSLRKFVQRNRGVVLASLATVVALLLGLVVSIVGWNEARRAERTAELEAAESEAVTGFLSDILAASDPDRDGSEVRVVEVLGRAADRLETEFAERPELALRLHRVLATTYRGLGEYDATDRQIRLALERAREIATRPDDPILAWPLVMLGDHLIDSDDLVAADSVATLAAAATAHLPANDPIVYRVDLQRGFIAEYSGDLDLAASLFSDGLARASAQLDPGAEVVLDLEVALGNVLWQVGELDRARDLLATGVETLTETLGPENPTVLSIQNNLAKVYEQLGQFDLARSTLEQVLASKERVLGEGHPDTAIGQHNLAHLLREMGEPSLAVPYHEGALAALAGAGPERAVHLAMFRAGFGKTLLLLGRDDEALFQLEAAYPVLVETFGAEHPRVASVAADVETLRTR</sequence>
<keyword evidence="7" id="KW-0723">Serine/threonine-protein kinase</keyword>
<dbReference type="SMART" id="SM00028">
    <property type="entry name" value="TPR"/>
    <property type="match status" value="3"/>
</dbReference>
<dbReference type="Pfam" id="PF13374">
    <property type="entry name" value="TPR_10"/>
    <property type="match status" value="1"/>
</dbReference>
<dbReference type="InterPro" id="IPR011990">
    <property type="entry name" value="TPR-like_helical_dom_sf"/>
</dbReference>
<dbReference type="SMART" id="SM00220">
    <property type="entry name" value="S_TKc"/>
    <property type="match status" value="1"/>
</dbReference>
<feature type="transmembrane region" description="Helical" evidence="5">
    <location>
        <begin position="368"/>
        <end position="390"/>
    </location>
</feature>
<dbReference type="PROSITE" id="PS00108">
    <property type="entry name" value="PROTEIN_KINASE_ST"/>
    <property type="match status" value="1"/>
</dbReference>
<evidence type="ECO:0000256" key="1">
    <source>
        <dbReference type="ARBA" id="ARBA00022679"/>
    </source>
</evidence>
<feature type="domain" description="Protein kinase" evidence="6">
    <location>
        <begin position="71"/>
        <end position="342"/>
    </location>
</feature>
<reference evidence="7" key="1">
    <citation type="submission" date="2020-04" db="EMBL/GenBank/DDBJ databases">
        <authorList>
            <person name="Zhang T."/>
        </authorList>
    </citation>
    <scope>NUCLEOTIDE SEQUENCE</scope>
    <source>
        <strain evidence="7">HKST-UBA02</strain>
    </source>
</reference>
<keyword evidence="2" id="KW-0547">Nucleotide-binding</keyword>
<evidence type="ECO:0000256" key="2">
    <source>
        <dbReference type="ARBA" id="ARBA00022741"/>
    </source>
</evidence>
<dbReference type="CDD" id="cd14014">
    <property type="entry name" value="STKc_PknB_like"/>
    <property type="match status" value="1"/>
</dbReference>
<dbReference type="Gene3D" id="1.10.510.10">
    <property type="entry name" value="Transferase(Phosphotransferase) domain 1"/>
    <property type="match status" value="1"/>
</dbReference>
<dbReference type="EMBL" id="JAGQHS010000123">
    <property type="protein sequence ID" value="MCA9757836.1"/>
    <property type="molecule type" value="Genomic_DNA"/>
</dbReference>
<name>A0A956SEU5_UNCEI</name>
<evidence type="ECO:0000259" key="6">
    <source>
        <dbReference type="PROSITE" id="PS50011"/>
    </source>
</evidence>
<keyword evidence="1" id="KW-0808">Transferase</keyword>
<evidence type="ECO:0000313" key="8">
    <source>
        <dbReference type="Proteomes" id="UP000739538"/>
    </source>
</evidence>
<keyword evidence="5" id="KW-0812">Transmembrane</keyword>
<keyword evidence="5" id="KW-0472">Membrane</keyword>
<dbReference type="PANTHER" id="PTHR43289:SF6">
    <property type="entry name" value="SERINE_THREONINE-PROTEIN KINASE NEKL-3"/>
    <property type="match status" value="1"/>
</dbReference>
<dbReference type="AlphaFoldDB" id="A0A956SEU5"/>
<evidence type="ECO:0000256" key="5">
    <source>
        <dbReference type="SAM" id="Phobius"/>
    </source>
</evidence>
<reference evidence="7" key="2">
    <citation type="journal article" date="2021" name="Microbiome">
        <title>Successional dynamics and alternative stable states in a saline activated sludge microbial community over 9 years.</title>
        <authorList>
            <person name="Wang Y."/>
            <person name="Ye J."/>
            <person name="Ju F."/>
            <person name="Liu L."/>
            <person name="Boyd J.A."/>
            <person name="Deng Y."/>
            <person name="Parks D.H."/>
            <person name="Jiang X."/>
            <person name="Yin X."/>
            <person name="Woodcroft B.J."/>
            <person name="Tyson G.W."/>
            <person name="Hugenholtz P."/>
            <person name="Polz M.F."/>
            <person name="Zhang T."/>
        </authorList>
    </citation>
    <scope>NUCLEOTIDE SEQUENCE</scope>
    <source>
        <strain evidence="7">HKST-UBA02</strain>
    </source>
</reference>
<dbReference type="InterPro" id="IPR011009">
    <property type="entry name" value="Kinase-like_dom_sf"/>
</dbReference>
<dbReference type="Pfam" id="PF13424">
    <property type="entry name" value="TPR_12"/>
    <property type="match status" value="1"/>
</dbReference>
<dbReference type="InterPro" id="IPR008271">
    <property type="entry name" value="Ser/Thr_kinase_AS"/>
</dbReference>
<keyword evidence="4" id="KW-0067">ATP-binding</keyword>
<evidence type="ECO:0000256" key="4">
    <source>
        <dbReference type="ARBA" id="ARBA00022840"/>
    </source>
</evidence>
<dbReference type="PANTHER" id="PTHR43289">
    <property type="entry name" value="MITOGEN-ACTIVATED PROTEIN KINASE KINASE KINASE 20-RELATED"/>
    <property type="match status" value="1"/>
</dbReference>
<keyword evidence="3 7" id="KW-0418">Kinase</keyword>
<dbReference type="Proteomes" id="UP000739538">
    <property type="component" value="Unassembled WGS sequence"/>
</dbReference>
<accession>A0A956SEU5</accession>
<dbReference type="SUPFAM" id="SSF48452">
    <property type="entry name" value="TPR-like"/>
    <property type="match status" value="2"/>
</dbReference>
<dbReference type="Gene3D" id="3.30.200.20">
    <property type="entry name" value="Phosphorylase Kinase, domain 1"/>
    <property type="match status" value="1"/>
</dbReference>
<protein>
    <submittedName>
        <fullName evidence="7">Serine/threonine protein kinase</fullName>
    </submittedName>
</protein>
<dbReference type="InterPro" id="IPR000719">
    <property type="entry name" value="Prot_kinase_dom"/>
</dbReference>
<proteinExistence type="predicted"/>
<dbReference type="PROSITE" id="PS50011">
    <property type="entry name" value="PROTEIN_KINASE_DOM"/>
    <property type="match status" value="1"/>
</dbReference>
<dbReference type="InterPro" id="IPR019734">
    <property type="entry name" value="TPR_rpt"/>
</dbReference>
<comment type="caution">
    <text evidence="7">The sequence shown here is derived from an EMBL/GenBank/DDBJ whole genome shotgun (WGS) entry which is preliminary data.</text>
</comment>
<dbReference type="Pfam" id="PF00069">
    <property type="entry name" value="Pkinase"/>
    <property type="match status" value="1"/>
</dbReference>
<keyword evidence="5" id="KW-1133">Transmembrane helix</keyword>
<dbReference type="Gene3D" id="1.25.40.10">
    <property type="entry name" value="Tetratricopeptide repeat domain"/>
    <property type="match status" value="2"/>
</dbReference>
<evidence type="ECO:0000256" key="3">
    <source>
        <dbReference type="ARBA" id="ARBA00022777"/>
    </source>
</evidence>
<dbReference type="GO" id="GO:0005524">
    <property type="term" value="F:ATP binding"/>
    <property type="evidence" value="ECO:0007669"/>
    <property type="project" value="UniProtKB-KW"/>
</dbReference>